<evidence type="ECO:0000313" key="4">
    <source>
        <dbReference type="Proteomes" id="UP001374803"/>
    </source>
</evidence>
<organism evidence="3 4">
    <name type="scientific">Pendulispora rubella</name>
    <dbReference type="NCBI Taxonomy" id="2741070"/>
    <lineage>
        <taxon>Bacteria</taxon>
        <taxon>Pseudomonadati</taxon>
        <taxon>Myxococcota</taxon>
        <taxon>Myxococcia</taxon>
        <taxon>Myxococcales</taxon>
        <taxon>Sorangiineae</taxon>
        <taxon>Pendulisporaceae</taxon>
        <taxon>Pendulispora</taxon>
    </lineage>
</organism>
<dbReference type="Proteomes" id="UP001374803">
    <property type="component" value="Chromosome"/>
</dbReference>
<accession>A0ABZ2L7D1</accession>
<evidence type="ECO:0000256" key="2">
    <source>
        <dbReference type="SAM" id="Phobius"/>
    </source>
</evidence>
<keyword evidence="2" id="KW-0812">Transmembrane</keyword>
<sequence>MIEDDDLLRGDRLDLEAWQPGLPPPGFVDTVMARVEREPQQRRKLWLRLGAVSLVASAAAVAMLVGRRDAPPWRGELAAKERTEMAIAGRAWIVIEPGTHLRWEGKSVTQDDGDVFYRVDPGGPFRVRTPAGDVAVRGTCFRVKVTKERALPGRDARVATPEAMAFVGVYEGRVTLTHGATSIGLAAGEGGELDGAGPRRTGDLEQGMHAFDLRTLGSAEASSGGLSDVRKYALQLETLEGEKALLEERLATATQRLAATSDGGINPNLAFDLSADDWKELARSGSLKFRMPCLSQKPWSPSPEERDELGLSPNDGKVIEEAYRNLYERVWGEIRPLCVSALNAEVADKLGPMGCGNALLSVASSGPHAHAEARLHVAEMRAGFRPLPSAGDARVPVLERVLLSFTGRLSDLETDLARSFGPQEARRLVYSDAFCAWNESWAETRKSPSRGH</sequence>
<feature type="transmembrane region" description="Helical" evidence="2">
    <location>
        <begin position="45"/>
        <end position="65"/>
    </location>
</feature>
<keyword evidence="1" id="KW-0175">Coiled coil</keyword>
<dbReference type="EMBL" id="CP089983">
    <property type="protein sequence ID" value="WXB06783.1"/>
    <property type="molecule type" value="Genomic_DNA"/>
</dbReference>
<gene>
    <name evidence="3" type="ORF">LVJ94_05985</name>
</gene>
<dbReference type="RefSeq" id="WP_394836440.1">
    <property type="nucleotide sequence ID" value="NZ_CP089929.1"/>
</dbReference>
<evidence type="ECO:0000313" key="3">
    <source>
        <dbReference type="EMBL" id="WXB06783.1"/>
    </source>
</evidence>
<keyword evidence="2" id="KW-0472">Membrane</keyword>
<evidence type="ECO:0000256" key="1">
    <source>
        <dbReference type="SAM" id="Coils"/>
    </source>
</evidence>
<name>A0ABZ2L7D1_9BACT</name>
<keyword evidence="2" id="KW-1133">Transmembrane helix</keyword>
<reference evidence="3" key="1">
    <citation type="submission" date="2021-12" db="EMBL/GenBank/DDBJ databases">
        <title>Discovery of the Pendulisporaceae a myxobacterial family with distinct sporulation behavior and unique specialized metabolism.</title>
        <authorList>
            <person name="Garcia R."/>
            <person name="Popoff A."/>
            <person name="Bader C.D."/>
            <person name="Loehr J."/>
            <person name="Walesch S."/>
            <person name="Walt C."/>
            <person name="Boldt J."/>
            <person name="Bunk B."/>
            <person name="Haeckl F.J.F.P.J."/>
            <person name="Gunesch A.P."/>
            <person name="Birkelbach J."/>
            <person name="Nuebel U."/>
            <person name="Pietschmann T."/>
            <person name="Bach T."/>
            <person name="Mueller R."/>
        </authorList>
    </citation>
    <scope>NUCLEOTIDE SEQUENCE</scope>
    <source>
        <strain evidence="3">MSr11367</strain>
    </source>
</reference>
<protein>
    <submittedName>
        <fullName evidence="3">FecR family protein</fullName>
    </submittedName>
</protein>
<dbReference type="Gene3D" id="2.60.120.1440">
    <property type="match status" value="1"/>
</dbReference>
<keyword evidence="4" id="KW-1185">Reference proteome</keyword>
<proteinExistence type="predicted"/>
<feature type="coiled-coil region" evidence="1">
    <location>
        <begin position="229"/>
        <end position="256"/>
    </location>
</feature>